<keyword evidence="5" id="KW-0130">Cell adhesion</keyword>
<evidence type="ECO:0000256" key="4">
    <source>
        <dbReference type="ARBA" id="ARBA00022473"/>
    </source>
</evidence>
<reference evidence="10 11" key="1">
    <citation type="submission" date="2020-08" db="EMBL/GenBank/DDBJ databases">
        <title>Genomic Encyclopedia of Type Strains, Phase IV (KMG-IV): sequencing the most valuable type-strain genomes for metagenomic binning, comparative biology and taxonomic classification.</title>
        <authorList>
            <person name="Goeker M."/>
        </authorList>
    </citation>
    <scope>NUCLEOTIDE SEQUENCE [LARGE SCALE GENOMIC DNA]</scope>
    <source>
        <strain evidence="10 11">DSM 25966</strain>
    </source>
</reference>
<keyword evidence="8" id="KW-1133">Transmembrane helix</keyword>
<dbReference type="GO" id="GO:0007155">
    <property type="term" value="P:cell adhesion"/>
    <property type="evidence" value="ECO:0007669"/>
    <property type="project" value="UniProtKB-KW"/>
</dbReference>
<sequence>MSTLEIVANSLVHVAALLSVAAMFFKSQLLLRVFLLAGTVLNAVYFFAVPPEVLWGPVFWSVVMFGVNGVMIALLLLDRSVFGLNADEIELYRSFSFFSPGEYRRLMRIARWHTAEATELLTWRNAPVTQLSYVISGEISISKDGVRFTVPAGTFIGEVALLRGTLASATVTVAPGARYVSWDREALSALMARRPAIGIALGALLNADLAGKVAAEAPRRAPGALALA</sequence>
<keyword evidence="4" id="KW-0217">Developmental protein</keyword>
<feature type="domain" description="Cyclic nucleotide-binding" evidence="9">
    <location>
        <begin position="94"/>
        <end position="191"/>
    </location>
</feature>
<dbReference type="Proteomes" id="UP000553963">
    <property type="component" value="Unassembled WGS sequence"/>
</dbReference>
<feature type="transmembrane region" description="Helical" evidence="8">
    <location>
        <begin position="54"/>
        <end position="77"/>
    </location>
</feature>
<dbReference type="SMART" id="SM00100">
    <property type="entry name" value="cNMP"/>
    <property type="match status" value="1"/>
</dbReference>
<evidence type="ECO:0000256" key="3">
    <source>
        <dbReference type="ARBA" id="ARBA00022427"/>
    </source>
</evidence>
<dbReference type="InterPro" id="IPR006916">
    <property type="entry name" value="POPDC1-3"/>
</dbReference>
<dbReference type="GO" id="GO:0016328">
    <property type="term" value="C:lateral plasma membrane"/>
    <property type="evidence" value="ECO:0007669"/>
    <property type="project" value="UniProtKB-SubCell"/>
</dbReference>
<name>A0A840AL22_9HYPH</name>
<protein>
    <recommendedName>
        <fullName evidence="9">Cyclic nucleotide-binding domain-containing protein</fullName>
    </recommendedName>
</protein>
<keyword evidence="7" id="KW-0325">Glycoprotein</keyword>
<keyword evidence="11" id="KW-1185">Reference proteome</keyword>
<dbReference type="Gene3D" id="2.60.120.10">
    <property type="entry name" value="Jelly Rolls"/>
    <property type="match status" value="1"/>
</dbReference>
<evidence type="ECO:0000313" key="10">
    <source>
        <dbReference type="EMBL" id="MBB3930960.1"/>
    </source>
</evidence>
<evidence type="ECO:0000256" key="1">
    <source>
        <dbReference type="ARBA" id="ARBA00004124"/>
    </source>
</evidence>
<evidence type="ECO:0000256" key="8">
    <source>
        <dbReference type="SAM" id="Phobius"/>
    </source>
</evidence>
<evidence type="ECO:0000256" key="5">
    <source>
        <dbReference type="ARBA" id="ARBA00022889"/>
    </source>
</evidence>
<proteinExistence type="predicted"/>
<comment type="caution">
    <text evidence="10">The sequence shown here is derived from an EMBL/GenBank/DDBJ whole genome shotgun (WGS) entry which is preliminary data.</text>
</comment>
<evidence type="ECO:0000256" key="2">
    <source>
        <dbReference type="ARBA" id="ARBA00004435"/>
    </source>
</evidence>
<dbReference type="RefSeq" id="WP_183398561.1">
    <property type="nucleotide sequence ID" value="NZ_JACIDS010000002.1"/>
</dbReference>
<dbReference type="Pfam" id="PF00027">
    <property type="entry name" value="cNMP_binding"/>
    <property type="match status" value="1"/>
</dbReference>
<dbReference type="SUPFAM" id="SSF51206">
    <property type="entry name" value="cAMP-binding domain-like"/>
    <property type="match status" value="1"/>
</dbReference>
<keyword evidence="8" id="KW-0472">Membrane</keyword>
<dbReference type="InterPro" id="IPR014710">
    <property type="entry name" value="RmlC-like_jellyroll"/>
</dbReference>
<gene>
    <name evidence="10" type="ORF">GGR25_001999</name>
</gene>
<keyword evidence="8" id="KW-0812">Transmembrane</keyword>
<dbReference type="PROSITE" id="PS50042">
    <property type="entry name" value="CNMP_BINDING_3"/>
    <property type="match status" value="1"/>
</dbReference>
<dbReference type="GO" id="GO:0005923">
    <property type="term" value="C:bicellular tight junction"/>
    <property type="evidence" value="ECO:0007669"/>
    <property type="project" value="UniProtKB-SubCell"/>
</dbReference>
<evidence type="ECO:0000256" key="7">
    <source>
        <dbReference type="ARBA" id="ARBA00023180"/>
    </source>
</evidence>
<comment type="subcellular location">
    <subcellularLocation>
        <location evidence="2">Cell junction</location>
        <location evidence="2">Tight junction</location>
    </subcellularLocation>
    <subcellularLocation>
        <location evidence="1">Lateral cell membrane</location>
    </subcellularLocation>
</comment>
<dbReference type="EMBL" id="JACIDS010000002">
    <property type="protein sequence ID" value="MBB3930960.1"/>
    <property type="molecule type" value="Genomic_DNA"/>
</dbReference>
<dbReference type="GO" id="GO:0030552">
    <property type="term" value="F:cAMP binding"/>
    <property type="evidence" value="ECO:0007669"/>
    <property type="project" value="TreeGrafter"/>
</dbReference>
<dbReference type="InterPro" id="IPR018490">
    <property type="entry name" value="cNMP-bd_dom_sf"/>
</dbReference>
<keyword evidence="3" id="KW-0796">Tight junction</keyword>
<dbReference type="CDD" id="cd00038">
    <property type="entry name" value="CAP_ED"/>
    <property type="match status" value="1"/>
</dbReference>
<dbReference type="InterPro" id="IPR000595">
    <property type="entry name" value="cNMP-bd_dom"/>
</dbReference>
<dbReference type="AlphaFoldDB" id="A0A840AL22"/>
<feature type="transmembrane region" description="Helical" evidence="8">
    <location>
        <begin position="29"/>
        <end position="48"/>
    </location>
</feature>
<dbReference type="PANTHER" id="PTHR12101">
    <property type="entry name" value="POPEYE DOMAIN CONTAINING PROTEIN"/>
    <property type="match status" value="1"/>
</dbReference>
<organism evidence="10 11">
    <name type="scientific">Kaistia hirudinis</name>
    <dbReference type="NCBI Taxonomy" id="1293440"/>
    <lineage>
        <taxon>Bacteria</taxon>
        <taxon>Pseudomonadati</taxon>
        <taxon>Pseudomonadota</taxon>
        <taxon>Alphaproteobacteria</taxon>
        <taxon>Hyphomicrobiales</taxon>
        <taxon>Kaistiaceae</taxon>
        <taxon>Kaistia</taxon>
    </lineage>
</organism>
<dbReference type="PANTHER" id="PTHR12101:SF17">
    <property type="entry name" value="BLOOD VESSEL EPICARDIAL SUBSTANCE"/>
    <property type="match status" value="1"/>
</dbReference>
<feature type="transmembrane region" description="Helical" evidence="8">
    <location>
        <begin position="6"/>
        <end position="24"/>
    </location>
</feature>
<accession>A0A840AL22</accession>
<keyword evidence="6" id="KW-0965">Cell junction</keyword>
<evidence type="ECO:0000313" key="11">
    <source>
        <dbReference type="Proteomes" id="UP000553963"/>
    </source>
</evidence>
<evidence type="ECO:0000256" key="6">
    <source>
        <dbReference type="ARBA" id="ARBA00022949"/>
    </source>
</evidence>
<evidence type="ECO:0000259" key="9">
    <source>
        <dbReference type="PROSITE" id="PS50042"/>
    </source>
</evidence>